<organism evidence="9 10">
    <name type="scientific">Candidatus Segetimicrobium genomatis</name>
    <dbReference type="NCBI Taxonomy" id="2569760"/>
    <lineage>
        <taxon>Bacteria</taxon>
        <taxon>Bacillati</taxon>
        <taxon>Candidatus Sysuimicrobiota</taxon>
        <taxon>Candidatus Sysuimicrobiia</taxon>
        <taxon>Candidatus Sysuimicrobiales</taxon>
        <taxon>Candidatus Segetimicrobiaceae</taxon>
        <taxon>Candidatus Segetimicrobium</taxon>
    </lineage>
</organism>
<dbReference type="GO" id="GO:0004550">
    <property type="term" value="F:nucleoside diphosphate kinase activity"/>
    <property type="evidence" value="ECO:0007669"/>
    <property type="project" value="UniProtKB-EC"/>
</dbReference>
<accession>A0A537LLA1</accession>
<evidence type="ECO:0000313" key="10">
    <source>
        <dbReference type="Proteomes" id="UP000318661"/>
    </source>
</evidence>
<evidence type="ECO:0000256" key="4">
    <source>
        <dbReference type="ARBA" id="ARBA00022679"/>
    </source>
</evidence>
<dbReference type="Proteomes" id="UP000318661">
    <property type="component" value="Unassembled WGS sequence"/>
</dbReference>
<dbReference type="EC" id="2.7.4.6" evidence="3"/>
<dbReference type="SMART" id="SM00562">
    <property type="entry name" value="NDK"/>
    <property type="match status" value="1"/>
</dbReference>
<keyword evidence="4 9" id="KW-0808">Transferase</keyword>
<dbReference type="InterPro" id="IPR034907">
    <property type="entry name" value="NDK-like_dom"/>
</dbReference>
<sequence>MQDIRKERTLIFLKPDGVQRGLVGEVVGRFERAGLKLVGMKMVWPDRPLLDRHYPREDGFLRTLGGKTKDAFATYGLDVKKETGTDDPLEIGRQVRGWLIDYVSSGPVVAFVLEGIHAVSAARKLVGDTLPYRAAPGTIRGDYSVDSPTVANVMKRSVRNLIHASGSIEEAAAEIPLWFRREELHDYSRADEQAMFGV</sequence>
<evidence type="ECO:0000256" key="2">
    <source>
        <dbReference type="ARBA" id="ARBA00008142"/>
    </source>
</evidence>
<gene>
    <name evidence="9" type="ORF">E6G99_03860</name>
</gene>
<evidence type="ECO:0000313" key="9">
    <source>
        <dbReference type="EMBL" id="TMJ08799.1"/>
    </source>
</evidence>
<evidence type="ECO:0000256" key="3">
    <source>
        <dbReference type="ARBA" id="ARBA00012966"/>
    </source>
</evidence>
<protein>
    <recommendedName>
        <fullName evidence="3">nucleoside-diphosphate kinase</fullName>
        <ecNumber evidence="3">2.7.4.6</ecNumber>
    </recommendedName>
</protein>
<dbReference type="CDD" id="cd04413">
    <property type="entry name" value="NDPk_I"/>
    <property type="match status" value="1"/>
</dbReference>
<dbReference type="SUPFAM" id="SSF54919">
    <property type="entry name" value="Nucleoside diphosphate kinase, NDK"/>
    <property type="match status" value="1"/>
</dbReference>
<comment type="similarity">
    <text evidence="2 7">Belongs to the NDK family.</text>
</comment>
<dbReference type="PANTHER" id="PTHR11349">
    <property type="entry name" value="NUCLEOSIDE DIPHOSPHATE KINASE"/>
    <property type="match status" value="1"/>
</dbReference>
<name>A0A537LLA1_9BACT</name>
<comment type="cofactor">
    <cofactor evidence="1">
        <name>Mg(2+)</name>
        <dbReference type="ChEBI" id="CHEBI:18420"/>
    </cofactor>
</comment>
<comment type="caution">
    <text evidence="7">Lacks conserved residue(s) required for the propagation of feature annotation.</text>
</comment>
<comment type="caution">
    <text evidence="9">The sequence shown here is derived from an EMBL/GenBank/DDBJ whole genome shotgun (WGS) entry which is preliminary data.</text>
</comment>
<evidence type="ECO:0000256" key="6">
    <source>
        <dbReference type="ARBA" id="ARBA00023080"/>
    </source>
</evidence>
<dbReference type="EMBL" id="VBAJ01000081">
    <property type="protein sequence ID" value="TMJ08799.1"/>
    <property type="molecule type" value="Genomic_DNA"/>
</dbReference>
<dbReference type="InterPro" id="IPR036850">
    <property type="entry name" value="NDK-like_dom_sf"/>
</dbReference>
<evidence type="ECO:0000259" key="8">
    <source>
        <dbReference type="SMART" id="SM00562"/>
    </source>
</evidence>
<evidence type="ECO:0000256" key="7">
    <source>
        <dbReference type="PROSITE-ProRule" id="PRU00706"/>
    </source>
</evidence>
<evidence type="ECO:0000256" key="1">
    <source>
        <dbReference type="ARBA" id="ARBA00001946"/>
    </source>
</evidence>
<dbReference type="Pfam" id="PF00334">
    <property type="entry name" value="NDK"/>
    <property type="match status" value="2"/>
</dbReference>
<dbReference type="PROSITE" id="PS51374">
    <property type="entry name" value="NDPK_LIKE"/>
    <property type="match status" value="1"/>
</dbReference>
<dbReference type="AlphaFoldDB" id="A0A537LLA1"/>
<dbReference type="GO" id="GO:0009117">
    <property type="term" value="P:nucleotide metabolic process"/>
    <property type="evidence" value="ECO:0007669"/>
    <property type="project" value="UniProtKB-KW"/>
</dbReference>
<keyword evidence="6" id="KW-0546">Nucleotide metabolism</keyword>
<evidence type="ECO:0000256" key="5">
    <source>
        <dbReference type="ARBA" id="ARBA00022777"/>
    </source>
</evidence>
<reference evidence="9 10" key="1">
    <citation type="journal article" date="2019" name="Nat. Microbiol.">
        <title>Mediterranean grassland soil C-N compound turnover is dependent on rainfall and depth, and is mediated by genomically divergent microorganisms.</title>
        <authorList>
            <person name="Diamond S."/>
            <person name="Andeer P.F."/>
            <person name="Li Z."/>
            <person name="Crits-Christoph A."/>
            <person name="Burstein D."/>
            <person name="Anantharaman K."/>
            <person name="Lane K.R."/>
            <person name="Thomas B.C."/>
            <person name="Pan C."/>
            <person name="Northen T.R."/>
            <person name="Banfield J.F."/>
        </authorList>
    </citation>
    <scope>NUCLEOTIDE SEQUENCE [LARGE SCALE GENOMIC DNA]</scope>
    <source>
        <strain evidence="9">NP_2</strain>
    </source>
</reference>
<proteinExistence type="inferred from homology"/>
<feature type="domain" description="Nucleoside diphosphate kinase-like" evidence="8">
    <location>
        <begin position="6"/>
        <end position="186"/>
    </location>
</feature>
<dbReference type="Gene3D" id="3.30.70.141">
    <property type="entry name" value="Nucleoside diphosphate kinase-like domain"/>
    <property type="match status" value="1"/>
</dbReference>
<keyword evidence="5 9" id="KW-0418">Kinase</keyword>